<dbReference type="GO" id="GO:0098552">
    <property type="term" value="C:side of membrane"/>
    <property type="evidence" value="ECO:0007669"/>
    <property type="project" value="UniProtKB-KW"/>
</dbReference>
<evidence type="ECO:0000256" key="6">
    <source>
        <dbReference type="ARBA" id="ARBA00023180"/>
    </source>
</evidence>
<feature type="signal peptide" evidence="9">
    <location>
        <begin position="1"/>
        <end position="17"/>
    </location>
</feature>
<dbReference type="RefSeq" id="XP_028486608.1">
    <property type="nucleotide sequence ID" value="XM_028630278.1"/>
</dbReference>
<dbReference type="InterPro" id="IPR046936">
    <property type="entry name" value="BIM1-like"/>
</dbReference>
<protein>
    <submittedName>
        <fullName evidence="11">Putative GPI anchored protein</fullName>
    </submittedName>
</protein>
<evidence type="ECO:0000256" key="1">
    <source>
        <dbReference type="ARBA" id="ARBA00004609"/>
    </source>
</evidence>
<feature type="domain" description="Copper acquisition factor BIM1-like" evidence="10">
    <location>
        <begin position="17"/>
        <end position="160"/>
    </location>
</feature>
<dbReference type="CDD" id="cd21176">
    <property type="entry name" value="LPMO_auxiliary-like"/>
    <property type="match status" value="1"/>
</dbReference>
<keyword evidence="2" id="KW-1003">Cell membrane</keyword>
<comment type="caution">
    <text evidence="11">The sequence shown here is derived from an EMBL/GenBank/DDBJ whole genome shotgun (WGS) entry which is preliminary data.</text>
</comment>
<evidence type="ECO:0000313" key="12">
    <source>
        <dbReference type="Proteomes" id="UP000283841"/>
    </source>
</evidence>
<keyword evidence="12" id="KW-1185">Reference proteome</keyword>
<organism evidence="11 12">
    <name type="scientific">Byssochlamys spectabilis</name>
    <name type="common">Paecilomyces variotii</name>
    <dbReference type="NCBI Taxonomy" id="264951"/>
    <lineage>
        <taxon>Eukaryota</taxon>
        <taxon>Fungi</taxon>
        <taxon>Dikarya</taxon>
        <taxon>Ascomycota</taxon>
        <taxon>Pezizomycotina</taxon>
        <taxon>Eurotiomycetes</taxon>
        <taxon>Eurotiomycetidae</taxon>
        <taxon>Eurotiales</taxon>
        <taxon>Thermoascaceae</taxon>
        <taxon>Paecilomyces</taxon>
    </lineage>
</organism>
<evidence type="ECO:0000313" key="11">
    <source>
        <dbReference type="EMBL" id="RWQ96963.1"/>
    </source>
</evidence>
<dbReference type="Proteomes" id="UP000283841">
    <property type="component" value="Unassembled WGS sequence"/>
</dbReference>
<dbReference type="GO" id="GO:0005886">
    <property type="term" value="C:plasma membrane"/>
    <property type="evidence" value="ECO:0007669"/>
    <property type="project" value="UniProtKB-SubCell"/>
</dbReference>
<reference evidence="11 12" key="1">
    <citation type="journal article" date="2018" name="Front. Microbiol.">
        <title>Genomic and genetic insights into a cosmopolitan fungus, Paecilomyces variotii (Eurotiales).</title>
        <authorList>
            <person name="Urquhart A.S."/>
            <person name="Mondo S.J."/>
            <person name="Makela M.R."/>
            <person name="Hane J.K."/>
            <person name="Wiebenga A."/>
            <person name="He G."/>
            <person name="Mihaltcheva S."/>
            <person name="Pangilinan J."/>
            <person name="Lipzen A."/>
            <person name="Barry K."/>
            <person name="de Vries R.P."/>
            <person name="Grigoriev I.V."/>
            <person name="Idnurm A."/>
        </authorList>
    </citation>
    <scope>NUCLEOTIDE SEQUENCE [LARGE SCALE GENOMIC DNA]</scope>
    <source>
        <strain evidence="11 12">CBS 101075</strain>
    </source>
</reference>
<keyword evidence="3" id="KW-0336">GPI-anchor</keyword>
<evidence type="ECO:0000256" key="5">
    <source>
        <dbReference type="ARBA" id="ARBA00023136"/>
    </source>
</evidence>
<keyword evidence="5" id="KW-0472">Membrane</keyword>
<gene>
    <name evidence="11" type="ORF">C8Q69DRAFT_461866</name>
</gene>
<keyword evidence="4 9" id="KW-0732">Signal</keyword>
<dbReference type="PANTHER" id="PTHR34992:SF1">
    <property type="entry name" value="COPPER ACQUISITION FACTOR BIM1-LIKE DOMAIN-CONTAINING PROTEIN"/>
    <property type="match status" value="1"/>
</dbReference>
<name>A0A443HYX0_BYSSP</name>
<dbReference type="EMBL" id="RCNU01000003">
    <property type="protein sequence ID" value="RWQ96963.1"/>
    <property type="molecule type" value="Genomic_DNA"/>
</dbReference>
<dbReference type="PANTHER" id="PTHR34992">
    <property type="entry name" value="HYPHAL ANASTAMOSIS-7 PROTEIN"/>
    <property type="match status" value="1"/>
</dbReference>
<feature type="chain" id="PRO_5019207747" evidence="9">
    <location>
        <begin position="18"/>
        <end position="232"/>
    </location>
</feature>
<sequence length="232" mass="22976">MKFSLLSLAAIVPLAAAHFKLEYPPSRGFDEDKMPEFPCGGFPQSSNRTKLSLSADSIPVALILGHSQTAAEVLLALGNDPGDNYNITLAHTFGITGLGAFCLPSVSLKGVPLTDGLNATVQVVTDGDNGGGLYACADVTFTSAVTSDDVSATVCKNNTGVTATPFSGAAAARNANESTADGQAQSGAGSSSSSSSASGTAATATSKGAAAPLETAAWGMMGAALIGGLAVL</sequence>
<dbReference type="InterPro" id="IPR046530">
    <property type="entry name" value="BIM1-like_dom"/>
</dbReference>
<evidence type="ECO:0000256" key="9">
    <source>
        <dbReference type="SAM" id="SignalP"/>
    </source>
</evidence>
<comment type="subcellular location">
    <subcellularLocation>
        <location evidence="1">Cell membrane</location>
        <topology evidence="1">Lipid-anchor</topology>
        <topology evidence="1">GPI-anchor</topology>
    </subcellularLocation>
</comment>
<evidence type="ECO:0000256" key="8">
    <source>
        <dbReference type="SAM" id="MobiDB-lite"/>
    </source>
</evidence>
<keyword evidence="6" id="KW-0325">Glycoprotein</keyword>
<evidence type="ECO:0000256" key="2">
    <source>
        <dbReference type="ARBA" id="ARBA00022475"/>
    </source>
</evidence>
<evidence type="ECO:0000256" key="3">
    <source>
        <dbReference type="ARBA" id="ARBA00022622"/>
    </source>
</evidence>
<accession>A0A443HYX0</accession>
<proteinExistence type="predicted"/>
<feature type="region of interest" description="Disordered" evidence="8">
    <location>
        <begin position="172"/>
        <end position="200"/>
    </location>
</feature>
<keyword evidence="7" id="KW-0449">Lipoprotein</keyword>
<dbReference type="STRING" id="264951.A0A443HYX0"/>
<dbReference type="GeneID" id="39599555"/>
<dbReference type="Pfam" id="PF20238">
    <property type="entry name" value="BIM1-like_dom"/>
    <property type="match status" value="1"/>
</dbReference>
<dbReference type="AlphaFoldDB" id="A0A443HYX0"/>
<evidence type="ECO:0000256" key="7">
    <source>
        <dbReference type="ARBA" id="ARBA00023288"/>
    </source>
</evidence>
<evidence type="ECO:0000256" key="4">
    <source>
        <dbReference type="ARBA" id="ARBA00022729"/>
    </source>
</evidence>
<dbReference type="VEuPathDB" id="FungiDB:C8Q69DRAFT_461866"/>
<evidence type="ECO:0000259" key="10">
    <source>
        <dbReference type="Pfam" id="PF20238"/>
    </source>
</evidence>